<dbReference type="EMBL" id="JAAVJC010000203">
    <property type="protein sequence ID" value="NJQ16848.1"/>
    <property type="molecule type" value="Genomic_DNA"/>
</dbReference>
<keyword evidence="2" id="KW-0813">Transport</keyword>
<evidence type="ECO:0000256" key="4">
    <source>
        <dbReference type="ARBA" id="ARBA00022840"/>
    </source>
</evidence>
<evidence type="ECO:0000256" key="3">
    <source>
        <dbReference type="ARBA" id="ARBA00022741"/>
    </source>
</evidence>
<feature type="region of interest" description="Disordered" evidence="5">
    <location>
        <begin position="366"/>
        <end position="401"/>
    </location>
</feature>
<gene>
    <name evidence="7" type="ORF">HCN52_18395</name>
</gene>
<name>A0ABX1CFA1_9ACTN</name>
<evidence type="ECO:0000256" key="1">
    <source>
        <dbReference type="ARBA" id="ARBA00005417"/>
    </source>
</evidence>
<dbReference type="Pfam" id="PF00005">
    <property type="entry name" value="ABC_tran"/>
    <property type="match status" value="1"/>
</dbReference>
<feature type="domain" description="ABC transporter" evidence="6">
    <location>
        <begin position="64"/>
        <end position="294"/>
    </location>
</feature>
<protein>
    <submittedName>
        <fullName evidence="7">ABC transporter ATP-binding protein</fullName>
    </submittedName>
</protein>
<organism evidence="7 8">
    <name type="scientific">Streptomyces bohaiensis</name>
    <dbReference type="NCBI Taxonomy" id="1431344"/>
    <lineage>
        <taxon>Bacteria</taxon>
        <taxon>Bacillati</taxon>
        <taxon>Actinomycetota</taxon>
        <taxon>Actinomycetes</taxon>
        <taxon>Kitasatosporales</taxon>
        <taxon>Streptomycetaceae</taxon>
        <taxon>Streptomyces</taxon>
    </lineage>
</organism>
<dbReference type="GO" id="GO:0005524">
    <property type="term" value="F:ATP binding"/>
    <property type="evidence" value="ECO:0007669"/>
    <property type="project" value="UniProtKB-KW"/>
</dbReference>
<evidence type="ECO:0000256" key="5">
    <source>
        <dbReference type="SAM" id="MobiDB-lite"/>
    </source>
</evidence>
<dbReference type="Gene3D" id="3.40.50.300">
    <property type="entry name" value="P-loop containing nucleotide triphosphate hydrolases"/>
    <property type="match status" value="1"/>
</dbReference>
<dbReference type="SMART" id="SM00382">
    <property type="entry name" value="AAA"/>
    <property type="match status" value="1"/>
</dbReference>
<accession>A0ABX1CFA1</accession>
<dbReference type="PANTHER" id="PTHR43335">
    <property type="entry name" value="ABC TRANSPORTER, ATP-BINDING PROTEIN"/>
    <property type="match status" value="1"/>
</dbReference>
<dbReference type="InterPro" id="IPR027417">
    <property type="entry name" value="P-loop_NTPase"/>
</dbReference>
<evidence type="ECO:0000313" key="8">
    <source>
        <dbReference type="Proteomes" id="UP000727056"/>
    </source>
</evidence>
<dbReference type="SUPFAM" id="SSF52540">
    <property type="entry name" value="P-loop containing nucleoside triphosphate hydrolases"/>
    <property type="match status" value="1"/>
</dbReference>
<dbReference type="PANTHER" id="PTHR43335:SF2">
    <property type="entry name" value="ABC TRANSPORTER, ATP-BINDING PROTEIN"/>
    <property type="match status" value="1"/>
</dbReference>
<evidence type="ECO:0000313" key="7">
    <source>
        <dbReference type="EMBL" id="NJQ16848.1"/>
    </source>
</evidence>
<keyword evidence="4 7" id="KW-0067">ATP-binding</keyword>
<keyword evidence="3" id="KW-0547">Nucleotide-binding</keyword>
<feature type="compositionally biased region" description="Low complexity" evidence="5">
    <location>
        <begin position="31"/>
        <end position="40"/>
    </location>
</feature>
<reference evidence="7 8" key="1">
    <citation type="submission" date="2020-03" db="EMBL/GenBank/DDBJ databases">
        <title>Draft genome of Streptomyces sp. ventii, isolated from the Axial Seamount in the Pacific Ocean, and resequencing of the two type strains Streptomyces lonarensis strain NCL 716 and Streptomyces bohaiensis strain 11A07.</title>
        <authorList>
            <person name="Loughran R.M."/>
            <person name="Pfannmuller K.M."/>
            <person name="Wasson B.J."/>
            <person name="Deadmond M.C."/>
            <person name="Paddock B.E."/>
            <person name="Koyack M.J."/>
            <person name="Gallegos D.A."/>
            <person name="Mitchell E.A."/>
            <person name="Ushijima B."/>
            <person name="Saw J.H."/>
            <person name="Mcphail K.L."/>
            <person name="Videau P."/>
        </authorList>
    </citation>
    <scope>NUCLEOTIDE SEQUENCE [LARGE SCALE GENOMIC DNA]</scope>
    <source>
        <strain evidence="7 8">11A07</strain>
    </source>
</reference>
<comment type="caution">
    <text evidence="7">The sequence shown here is derived from an EMBL/GenBank/DDBJ whole genome shotgun (WGS) entry which is preliminary data.</text>
</comment>
<feature type="compositionally biased region" description="Low complexity" evidence="5">
    <location>
        <begin position="1"/>
        <end position="16"/>
    </location>
</feature>
<proteinExistence type="inferred from homology"/>
<dbReference type="CDD" id="cd03230">
    <property type="entry name" value="ABC_DR_subfamily_A"/>
    <property type="match status" value="1"/>
</dbReference>
<dbReference type="InterPro" id="IPR003439">
    <property type="entry name" value="ABC_transporter-like_ATP-bd"/>
</dbReference>
<dbReference type="InterPro" id="IPR003593">
    <property type="entry name" value="AAA+_ATPase"/>
</dbReference>
<dbReference type="Proteomes" id="UP000727056">
    <property type="component" value="Unassembled WGS sequence"/>
</dbReference>
<evidence type="ECO:0000256" key="2">
    <source>
        <dbReference type="ARBA" id="ARBA00022448"/>
    </source>
</evidence>
<dbReference type="PROSITE" id="PS50893">
    <property type="entry name" value="ABC_TRANSPORTER_2"/>
    <property type="match status" value="1"/>
</dbReference>
<evidence type="ECO:0000259" key="6">
    <source>
        <dbReference type="PROSITE" id="PS50893"/>
    </source>
</evidence>
<feature type="region of interest" description="Disordered" evidence="5">
    <location>
        <begin position="1"/>
        <end position="51"/>
    </location>
</feature>
<sequence length="401" mass="42071">MSRRGAGATGGANRSADLVVRPSHAPTAPYGTSARGTTTGRSRRDLRGTCGAPRAGSVIRVTVIVTEGLSKRYPGVTALDRLTVSIGPGVTGLVGANGAGKSTLIKLLLGLAPASEGTSRVLDKDSATEGAAIRAQVGYMPEHDCLPPDVPATEFVVHMARMSGLPRAAARERTADTLRHVGLYEERYRPMGGYSTGMKQRVKLAQALVHDPRLVLLDEPTNGLDPAGRDEMLALIRRVHADFGISVLTTSHLLGELERVSDHVVVIDGGRLLRSEPIGGFTSSTTSLAVEVTDSDAHPNGATALHDALVAAGVAVRREGGRLVMVDIPPGEAGERGYDTVRDTVTDLGLGLIRMEQRRRRIAEVFSTRTDGTPADPTHPATPAPAAPAPVAQEGAGRRAE</sequence>
<comment type="similarity">
    <text evidence="1">Belongs to the ABC transporter superfamily.</text>
</comment>
<keyword evidence="8" id="KW-1185">Reference proteome</keyword>